<dbReference type="Pfam" id="PF02195">
    <property type="entry name" value="ParB_N"/>
    <property type="match status" value="1"/>
</dbReference>
<keyword evidence="3" id="KW-1185">Reference proteome</keyword>
<dbReference type="AlphaFoldDB" id="A0A418W4B6"/>
<gene>
    <name evidence="2" type="ORF">D3877_10195</name>
</gene>
<sequence>MKTSGMKSLGLQDIPISDIDISFRLRPVDDGYATLLAENIQEAGRLRQPVEVRTVKGGGFRLIAGAHRLAACTKLDWPTIPAFVFEATEDEARLAEIDENLVRHELNPLDRATFLFERKSIYERLNPETKNGAQGGVGGKRNENETISFSKDTAARIGLTDRTIQLAVKIATGLAPDVKVSVAGTAIAKTQAELLALAKLGPAEQRAVLGMLLGDEPKAKSVREAMAALTNRPAKVADGYAKLLTAWRHAGTGERRAFVEFLRKDGALDQFDADDSEVAA</sequence>
<dbReference type="EMBL" id="QYUL01000001">
    <property type="protein sequence ID" value="RJF84839.1"/>
    <property type="molecule type" value="Genomic_DNA"/>
</dbReference>
<evidence type="ECO:0000313" key="3">
    <source>
        <dbReference type="Proteomes" id="UP000283458"/>
    </source>
</evidence>
<dbReference type="InterPro" id="IPR003115">
    <property type="entry name" value="ParB_N"/>
</dbReference>
<dbReference type="SUPFAM" id="SSF110849">
    <property type="entry name" value="ParB/Sulfiredoxin"/>
    <property type="match status" value="1"/>
</dbReference>
<dbReference type="Gene3D" id="3.90.1530.30">
    <property type="match status" value="1"/>
</dbReference>
<dbReference type="GO" id="GO:0005694">
    <property type="term" value="C:chromosome"/>
    <property type="evidence" value="ECO:0007669"/>
    <property type="project" value="TreeGrafter"/>
</dbReference>
<comment type="caution">
    <text evidence="2">The sequence shown here is derived from an EMBL/GenBank/DDBJ whole genome shotgun (WGS) entry which is preliminary data.</text>
</comment>
<reference evidence="2 3" key="1">
    <citation type="submission" date="2018-09" db="EMBL/GenBank/DDBJ databases">
        <authorList>
            <person name="Zhu H."/>
        </authorList>
    </citation>
    <scope>NUCLEOTIDE SEQUENCE [LARGE SCALE GENOMIC DNA]</scope>
    <source>
        <strain evidence="2 3">K2W22B-5</strain>
    </source>
</reference>
<dbReference type="CDD" id="cd16409">
    <property type="entry name" value="ParB_N_like"/>
    <property type="match status" value="1"/>
</dbReference>
<organism evidence="2 3">
    <name type="scientific">Azospirillum cavernae</name>
    <dbReference type="NCBI Taxonomy" id="2320860"/>
    <lineage>
        <taxon>Bacteria</taxon>
        <taxon>Pseudomonadati</taxon>
        <taxon>Pseudomonadota</taxon>
        <taxon>Alphaproteobacteria</taxon>
        <taxon>Rhodospirillales</taxon>
        <taxon>Azospirillaceae</taxon>
        <taxon>Azospirillum</taxon>
    </lineage>
</organism>
<dbReference type="InterPro" id="IPR036086">
    <property type="entry name" value="ParB/Sulfiredoxin_sf"/>
</dbReference>
<evidence type="ECO:0000313" key="2">
    <source>
        <dbReference type="EMBL" id="RJF84839.1"/>
    </source>
</evidence>
<dbReference type="PANTHER" id="PTHR33375:SF1">
    <property type="entry name" value="CHROMOSOME-PARTITIONING PROTEIN PARB-RELATED"/>
    <property type="match status" value="1"/>
</dbReference>
<proteinExistence type="predicted"/>
<accession>A0A418W4B6</accession>
<evidence type="ECO:0000259" key="1">
    <source>
        <dbReference type="SMART" id="SM00470"/>
    </source>
</evidence>
<protein>
    <submittedName>
        <fullName evidence="2">Chromosome partitioning protein ParB</fullName>
    </submittedName>
</protein>
<dbReference type="Proteomes" id="UP000283458">
    <property type="component" value="Unassembled WGS sequence"/>
</dbReference>
<feature type="domain" description="ParB-like N-terminal" evidence="1">
    <location>
        <begin position="12"/>
        <end position="101"/>
    </location>
</feature>
<name>A0A418W4B6_9PROT</name>
<dbReference type="InterPro" id="IPR050336">
    <property type="entry name" value="Chromosome_partition/occlusion"/>
</dbReference>
<dbReference type="Gene3D" id="1.10.10.2830">
    <property type="match status" value="1"/>
</dbReference>
<dbReference type="SMART" id="SM00470">
    <property type="entry name" value="ParB"/>
    <property type="match status" value="1"/>
</dbReference>
<dbReference type="PANTHER" id="PTHR33375">
    <property type="entry name" value="CHROMOSOME-PARTITIONING PROTEIN PARB-RELATED"/>
    <property type="match status" value="1"/>
</dbReference>
<dbReference type="GO" id="GO:0007059">
    <property type="term" value="P:chromosome segregation"/>
    <property type="evidence" value="ECO:0007669"/>
    <property type="project" value="TreeGrafter"/>
</dbReference>